<gene>
    <name evidence="1" type="ORF">BKG93_11230</name>
</gene>
<reference evidence="1 2" key="1">
    <citation type="submission" date="2016-10" db="EMBL/GenBank/DDBJ databases">
        <title>Rodentibacter gen. nov. and new species.</title>
        <authorList>
            <person name="Christensen H."/>
        </authorList>
    </citation>
    <scope>NUCLEOTIDE SEQUENCE [LARGE SCALE GENOMIC DNA]</scope>
    <source>
        <strain evidence="1 2">Ppn157</strain>
    </source>
</reference>
<name>A0A1V3KY12_9PAST</name>
<accession>A0A1V3KY12</accession>
<comment type="caution">
    <text evidence="1">The sequence shown here is derived from an EMBL/GenBank/DDBJ whole genome shotgun (WGS) entry which is preliminary data.</text>
</comment>
<sequence length="61" mass="7075">MNEDVKSVKNRRQRKKNYPIQSGVSVEVWTQIQKMTNELGLSEAAVCRMLIHKGLETLEMK</sequence>
<dbReference type="EMBL" id="MLAH01000090">
    <property type="protein sequence ID" value="OOF82505.1"/>
    <property type="molecule type" value="Genomic_DNA"/>
</dbReference>
<proteinExistence type="predicted"/>
<evidence type="ECO:0000313" key="2">
    <source>
        <dbReference type="Proteomes" id="UP000189549"/>
    </source>
</evidence>
<evidence type="ECO:0000313" key="1">
    <source>
        <dbReference type="EMBL" id="OOF82505.1"/>
    </source>
</evidence>
<dbReference type="AlphaFoldDB" id="A0A1V3KY12"/>
<protein>
    <submittedName>
        <fullName evidence="1">Uncharacterized protein</fullName>
    </submittedName>
</protein>
<dbReference type="RefSeq" id="WP_077477125.1">
    <property type="nucleotide sequence ID" value="NZ_MLAH01000090.1"/>
</dbReference>
<dbReference type="Proteomes" id="UP000189549">
    <property type="component" value="Unassembled WGS sequence"/>
</dbReference>
<organism evidence="1 2">
    <name type="scientific">Rodentibacter ratti</name>
    <dbReference type="NCBI Taxonomy" id="1906745"/>
    <lineage>
        <taxon>Bacteria</taxon>
        <taxon>Pseudomonadati</taxon>
        <taxon>Pseudomonadota</taxon>
        <taxon>Gammaproteobacteria</taxon>
        <taxon>Pasteurellales</taxon>
        <taxon>Pasteurellaceae</taxon>
        <taxon>Rodentibacter</taxon>
    </lineage>
</organism>